<evidence type="ECO:0000256" key="1">
    <source>
        <dbReference type="ARBA" id="ARBA00008642"/>
    </source>
</evidence>
<feature type="domain" description="Beta-ketoacyl-[acyl-carrier-protein] synthase III C-terminal" evidence="10">
    <location>
        <begin position="237"/>
        <end position="317"/>
    </location>
</feature>
<protein>
    <recommendedName>
        <fullName evidence="9">Beta-ketoacyl-[acyl-carrier-protein] synthase III</fullName>
        <shortName evidence="9">Beta-ketoacyl-ACP synthase III</shortName>
        <shortName evidence="9">KAS III</shortName>
        <ecNumber evidence="9">2.3.1.180</ecNumber>
    </recommendedName>
    <alternativeName>
        <fullName evidence="9">3-oxoacyl-[acyl-carrier-protein] synthase 3</fullName>
    </alternativeName>
    <alternativeName>
        <fullName evidence="9">3-oxoacyl-[acyl-carrier-protein] synthase III</fullName>
    </alternativeName>
</protein>
<dbReference type="EC" id="2.3.1.180" evidence="9"/>
<evidence type="ECO:0000256" key="3">
    <source>
        <dbReference type="ARBA" id="ARBA00022679"/>
    </source>
</evidence>
<dbReference type="AlphaFoldDB" id="A0A1Y4LKC9"/>
<proteinExistence type="inferred from homology"/>
<dbReference type="NCBIfam" id="NF006829">
    <property type="entry name" value="PRK09352.1"/>
    <property type="match status" value="1"/>
</dbReference>
<name>A0A1Y4LKC9_9FIRM</name>
<sequence length="330" mass="36383">MENVKIIGCGYAYGSNCITNDMLKNVVDTSDEWIQSRTGIKQRTVSENENTSDLAIRAAKKAIEENHIDKHEISLIIVATCTPDNVTPSCACLVQEALGLNEDPVMAFDINAACSGFIYALQCASRMLDKGIALVIGAETLSKILDWKDRNTCVLFGDGAGAVLIKRCNDGSNMTFYARSKGDKDKALYCAGRSLQPELKNIAQEKPYLSMNGREVFRFAIRSMPDAIEHVLKEESIDSIDLMIPHQANIRILEYVSKKMKFPMDKMFINLDQFGNTSAASVPLALGQAWQQNKIKENMNLVLVGFGAGFTWAACKIHIEGGKHDDQSDA</sequence>
<feature type="active site" evidence="9">
    <location>
        <position position="276"/>
    </location>
</feature>
<dbReference type="GO" id="GO:0004315">
    <property type="term" value="F:3-oxoacyl-[acyl-carrier-protein] synthase activity"/>
    <property type="evidence" value="ECO:0007669"/>
    <property type="project" value="InterPro"/>
</dbReference>
<dbReference type="CDD" id="cd00830">
    <property type="entry name" value="KAS_III"/>
    <property type="match status" value="1"/>
</dbReference>
<comment type="caution">
    <text evidence="12">The sequence shown here is derived from an EMBL/GenBank/DDBJ whole genome shotgun (WGS) entry which is preliminary data.</text>
</comment>
<dbReference type="GO" id="GO:0006633">
    <property type="term" value="P:fatty acid biosynthetic process"/>
    <property type="evidence" value="ECO:0007669"/>
    <property type="project" value="UniProtKB-UniRule"/>
</dbReference>
<dbReference type="GO" id="GO:0005737">
    <property type="term" value="C:cytoplasm"/>
    <property type="evidence" value="ECO:0007669"/>
    <property type="project" value="UniProtKB-SubCell"/>
</dbReference>
<evidence type="ECO:0000256" key="7">
    <source>
        <dbReference type="ARBA" id="ARBA00023268"/>
    </source>
</evidence>
<comment type="domain">
    <text evidence="9">The last Arg residue of the ACP-binding site is essential for the weak association between ACP/AcpP and FabH.</text>
</comment>
<keyword evidence="7 9" id="KW-0511">Multifunctional enzyme</keyword>
<dbReference type="InterPro" id="IPR013751">
    <property type="entry name" value="ACP_syn_III_N"/>
</dbReference>
<dbReference type="NCBIfam" id="TIGR00747">
    <property type="entry name" value="fabH"/>
    <property type="match status" value="1"/>
</dbReference>
<evidence type="ECO:0000259" key="10">
    <source>
        <dbReference type="Pfam" id="PF08541"/>
    </source>
</evidence>
<evidence type="ECO:0000313" key="12">
    <source>
        <dbReference type="EMBL" id="OUP57158.1"/>
    </source>
</evidence>
<accession>A0A1Y4LKC9</accession>
<dbReference type="UniPathway" id="UPA00094"/>
<evidence type="ECO:0000256" key="4">
    <source>
        <dbReference type="ARBA" id="ARBA00022832"/>
    </source>
</evidence>
<keyword evidence="5 9" id="KW-0443">Lipid metabolism</keyword>
<feature type="region of interest" description="ACP-binding" evidence="9">
    <location>
        <begin position="247"/>
        <end position="251"/>
    </location>
</feature>
<feature type="domain" description="Beta-ketoacyl-[acyl-carrier-protein] synthase III N-terminal" evidence="11">
    <location>
        <begin position="108"/>
        <end position="178"/>
    </location>
</feature>
<keyword evidence="6 9" id="KW-0275">Fatty acid biosynthesis</keyword>
<evidence type="ECO:0000259" key="11">
    <source>
        <dbReference type="Pfam" id="PF08545"/>
    </source>
</evidence>
<keyword evidence="2 9" id="KW-0444">Lipid biosynthesis</keyword>
<evidence type="ECO:0000256" key="2">
    <source>
        <dbReference type="ARBA" id="ARBA00022516"/>
    </source>
</evidence>
<dbReference type="PANTHER" id="PTHR43091">
    <property type="entry name" value="3-OXOACYL-[ACYL-CARRIER-PROTEIN] SYNTHASE"/>
    <property type="match status" value="1"/>
</dbReference>
<evidence type="ECO:0000256" key="9">
    <source>
        <dbReference type="HAMAP-Rule" id="MF_01815"/>
    </source>
</evidence>
<keyword evidence="4 9" id="KW-0276">Fatty acid metabolism</keyword>
<comment type="catalytic activity">
    <reaction evidence="9">
        <text>malonyl-[ACP] + acetyl-CoA + H(+) = 3-oxobutanoyl-[ACP] + CO2 + CoA</text>
        <dbReference type="Rhea" id="RHEA:12080"/>
        <dbReference type="Rhea" id="RHEA-COMP:9623"/>
        <dbReference type="Rhea" id="RHEA-COMP:9625"/>
        <dbReference type="ChEBI" id="CHEBI:15378"/>
        <dbReference type="ChEBI" id="CHEBI:16526"/>
        <dbReference type="ChEBI" id="CHEBI:57287"/>
        <dbReference type="ChEBI" id="CHEBI:57288"/>
        <dbReference type="ChEBI" id="CHEBI:78449"/>
        <dbReference type="ChEBI" id="CHEBI:78450"/>
        <dbReference type="EC" id="2.3.1.180"/>
    </reaction>
</comment>
<feature type="active site" evidence="9">
    <location>
        <position position="246"/>
    </location>
</feature>
<dbReference type="Pfam" id="PF08545">
    <property type="entry name" value="ACP_syn_III"/>
    <property type="match status" value="1"/>
</dbReference>
<reference evidence="13" key="1">
    <citation type="submission" date="2017-04" db="EMBL/GenBank/DDBJ databases">
        <title>Function of individual gut microbiota members based on whole genome sequencing of pure cultures obtained from chicken caecum.</title>
        <authorList>
            <person name="Medvecky M."/>
            <person name="Cejkova D."/>
            <person name="Polansky O."/>
            <person name="Karasova D."/>
            <person name="Kubasova T."/>
            <person name="Cizek A."/>
            <person name="Rychlik I."/>
        </authorList>
    </citation>
    <scope>NUCLEOTIDE SEQUENCE [LARGE SCALE GENOMIC DNA]</scope>
    <source>
        <strain evidence="13">An178</strain>
    </source>
</reference>
<dbReference type="RefSeq" id="WP_087159089.1">
    <property type="nucleotide sequence ID" value="NZ_NFKM01000022.1"/>
</dbReference>
<dbReference type="InterPro" id="IPR016039">
    <property type="entry name" value="Thiolase-like"/>
</dbReference>
<keyword evidence="9" id="KW-0963">Cytoplasm</keyword>
<dbReference type="InterPro" id="IPR004655">
    <property type="entry name" value="FabH"/>
</dbReference>
<dbReference type="HAMAP" id="MF_01815">
    <property type="entry name" value="FabH"/>
    <property type="match status" value="1"/>
</dbReference>
<evidence type="ECO:0000256" key="5">
    <source>
        <dbReference type="ARBA" id="ARBA00023098"/>
    </source>
</evidence>
<comment type="pathway">
    <text evidence="9">Lipid metabolism; fatty acid biosynthesis.</text>
</comment>
<keyword evidence="3 9" id="KW-0808">Transferase</keyword>
<dbReference type="GO" id="GO:0033818">
    <property type="term" value="F:beta-ketoacyl-acyl-carrier-protein synthase III activity"/>
    <property type="evidence" value="ECO:0007669"/>
    <property type="project" value="UniProtKB-UniRule"/>
</dbReference>
<dbReference type="Proteomes" id="UP000195447">
    <property type="component" value="Unassembled WGS sequence"/>
</dbReference>
<gene>
    <name evidence="9" type="primary">fabH</name>
    <name evidence="12" type="ORF">B5F14_09150</name>
</gene>
<keyword evidence="13" id="KW-1185">Reference proteome</keyword>
<dbReference type="PANTHER" id="PTHR43091:SF1">
    <property type="entry name" value="BETA-KETOACYL-[ACYL-CARRIER-PROTEIN] SYNTHASE III, CHLOROPLASTIC"/>
    <property type="match status" value="1"/>
</dbReference>
<dbReference type="EMBL" id="NFKM01000022">
    <property type="protein sequence ID" value="OUP57158.1"/>
    <property type="molecule type" value="Genomic_DNA"/>
</dbReference>
<evidence type="ECO:0000313" key="13">
    <source>
        <dbReference type="Proteomes" id="UP000195447"/>
    </source>
</evidence>
<dbReference type="Pfam" id="PF08541">
    <property type="entry name" value="ACP_syn_III_C"/>
    <property type="match status" value="1"/>
</dbReference>
<evidence type="ECO:0000256" key="8">
    <source>
        <dbReference type="ARBA" id="ARBA00023315"/>
    </source>
</evidence>
<comment type="subunit">
    <text evidence="9">Homodimer.</text>
</comment>
<dbReference type="InterPro" id="IPR013747">
    <property type="entry name" value="ACP_syn_III_C"/>
</dbReference>
<feature type="active site" evidence="9">
    <location>
        <position position="114"/>
    </location>
</feature>
<keyword evidence="8 9" id="KW-0012">Acyltransferase</keyword>
<comment type="function">
    <text evidence="9">Catalyzes the condensation reaction of fatty acid synthesis by the addition to an acyl acceptor of two carbons from malonyl-ACP. Catalyzes the first condensation reaction which initiates fatty acid synthesis and may therefore play a role in governing the total rate of fatty acid production. Possesses both acetoacetyl-ACP synthase and acetyl transacylase activities. Its substrate specificity determines the biosynthesis of branched-chain and/or straight-chain of fatty acids.</text>
</comment>
<comment type="similarity">
    <text evidence="1 9">Belongs to the thiolase-like superfamily. FabH family.</text>
</comment>
<dbReference type="SUPFAM" id="SSF53901">
    <property type="entry name" value="Thiolase-like"/>
    <property type="match status" value="1"/>
</dbReference>
<dbReference type="Gene3D" id="3.40.47.10">
    <property type="match status" value="1"/>
</dbReference>
<organism evidence="12 13">
    <name type="scientific">Faecalitalea cylindroides</name>
    <dbReference type="NCBI Taxonomy" id="39483"/>
    <lineage>
        <taxon>Bacteria</taxon>
        <taxon>Bacillati</taxon>
        <taxon>Bacillota</taxon>
        <taxon>Erysipelotrichia</taxon>
        <taxon>Erysipelotrichales</taxon>
        <taxon>Erysipelotrichaceae</taxon>
        <taxon>Faecalitalea</taxon>
    </lineage>
</organism>
<evidence type="ECO:0000256" key="6">
    <source>
        <dbReference type="ARBA" id="ARBA00023160"/>
    </source>
</evidence>
<comment type="subcellular location">
    <subcellularLocation>
        <location evidence="9">Cytoplasm</location>
    </subcellularLocation>
</comment>